<protein>
    <submittedName>
        <fullName evidence="6">Rieske (2Fe-2S) iron-sulfur domain-containing protein</fullName>
    </submittedName>
</protein>
<keyword evidence="1" id="KW-0001">2Fe-2S</keyword>
<evidence type="ECO:0000256" key="2">
    <source>
        <dbReference type="ARBA" id="ARBA00022723"/>
    </source>
</evidence>
<gene>
    <name evidence="6" type="ORF">C469_13725</name>
</gene>
<evidence type="ECO:0000256" key="3">
    <source>
        <dbReference type="ARBA" id="ARBA00023004"/>
    </source>
</evidence>
<evidence type="ECO:0000259" key="5">
    <source>
        <dbReference type="PROSITE" id="PS51296"/>
    </source>
</evidence>
<keyword evidence="7" id="KW-1185">Reference proteome</keyword>
<organism evidence="6 7">
    <name type="scientific">Halorubrum lipolyticum DSM 21995</name>
    <dbReference type="NCBI Taxonomy" id="1227482"/>
    <lineage>
        <taxon>Archaea</taxon>
        <taxon>Methanobacteriati</taxon>
        <taxon>Methanobacteriota</taxon>
        <taxon>Stenosarchaea group</taxon>
        <taxon>Halobacteria</taxon>
        <taxon>Halobacteriales</taxon>
        <taxon>Haloferacaceae</taxon>
        <taxon>Halorubrum</taxon>
    </lineage>
</organism>
<dbReference type="GO" id="GO:0051537">
    <property type="term" value="F:2 iron, 2 sulfur cluster binding"/>
    <property type="evidence" value="ECO:0007669"/>
    <property type="project" value="UniProtKB-KW"/>
</dbReference>
<name>M0NL12_9EURY</name>
<proteinExistence type="predicted"/>
<keyword evidence="4" id="KW-0411">Iron-sulfur</keyword>
<keyword evidence="3" id="KW-0408">Iron</keyword>
<dbReference type="EMBL" id="AOJG01000038">
    <property type="protein sequence ID" value="EMA58273.1"/>
    <property type="molecule type" value="Genomic_DNA"/>
</dbReference>
<dbReference type="RefSeq" id="WP_008007517.1">
    <property type="nucleotide sequence ID" value="NZ_AOJG01000038.1"/>
</dbReference>
<reference evidence="6 7" key="1">
    <citation type="journal article" date="2014" name="PLoS Genet.">
        <title>Phylogenetically driven sequencing of extremely halophilic archaea reveals strategies for static and dynamic osmo-response.</title>
        <authorList>
            <person name="Becker E.A."/>
            <person name="Seitzer P.M."/>
            <person name="Tritt A."/>
            <person name="Larsen D."/>
            <person name="Krusor M."/>
            <person name="Yao A.I."/>
            <person name="Wu D."/>
            <person name="Madern D."/>
            <person name="Eisen J.A."/>
            <person name="Darling A.E."/>
            <person name="Facciotti M.T."/>
        </authorList>
    </citation>
    <scope>NUCLEOTIDE SEQUENCE [LARGE SCALE GENOMIC DNA]</scope>
    <source>
        <strain evidence="6 7">DSM 21995</strain>
    </source>
</reference>
<accession>M0NL12</accession>
<keyword evidence="2" id="KW-0479">Metal-binding</keyword>
<dbReference type="PROSITE" id="PS51296">
    <property type="entry name" value="RIESKE"/>
    <property type="match status" value="1"/>
</dbReference>
<evidence type="ECO:0000313" key="6">
    <source>
        <dbReference type="EMBL" id="EMA58273.1"/>
    </source>
</evidence>
<feature type="domain" description="Rieske" evidence="5">
    <location>
        <begin position="3"/>
        <end position="116"/>
    </location>
</feature>
<dbReference type="Pfam" id="PF00355">
    <property type="entry name" value="Rieske"/>
    <property type="match status" value="1"/>
</dbReference>
<dbReference type="Proteomes" id="UP000011650">
    <property type="component" value="Unassembled WGS sequence"/>
</dbReference>
<dbReference type="InterPro" id="IPR036922">
    <property type="entry name" value="Rieske_2Fe-2S_sf"/>
</dbReference>
<dbReference type="STRING" id="1227482.C469_13725"/>
<dbReference type="SUPFAM" id="SSF50022">
    <property type="entry name" value="ISP domain"/>
    <property type="match status" value="1"/>
</dbReference>
<dbReference type="InterPro" id="IPR017941">
    <property type="entry name" value="Rieske_2Fe-2S"/>
</dbReference>
<evidence type="ECO:0000256" key="1">
    <source>
        <dbReference type="ARBA" id="ARBA00022714"/>
    </source>
</evidence>
<dbReference type="Gene3D" id="2.102.10.10">
    <property type="entry name" value="Rieske [2Fe-2S] iron-sulphur domain"/>
    <property type="match status" value="1"/>
</dbReference>
<dbReference type="PANTHER" id="PTHR21496">
    <property type="entry name" value="FERREDOXIN-RELATED"/>
    <property type="match status" value="1"/>
</dbReference>
<evidence type="ECO:0000256" key="4">
    <source>
        <dbReference type="ARBA" id="ARBA00023014"/>
    </source>
</evidence>
<dbReference type="PATRIC" id="fig|1227482.3.peg.2778"/>
<sequence length="118" mass="13304">MTRYKVATTDEFDGDGARVLVEIDGLEIAVFRVDGEYHALANYCVHQGGPLCEGKLTGKMSVGDDGVGWEYEADERYVVCPWHEWKFDVTTGRNVSDERYVTPTFDVTVEGEDVYVVR</sequence>
<evidence type="ECO:0000313" key="7">
    <source>
        <dbReference type="Proteomes" id="UP000011650"/>
    </source>
</evidence>
<dbReference type="OrthoDB" id="6837at2157"/>
<comment type="caution">
    <text evidence="6">The sequence shown here is derived from an EMBL/GenBank/DDBJ whole genome shotgun (WGS) entry which is preliminary data.</text>
</comment>
<dbReference type="PANTHER" id="PTHR21496:SF23">
    <property type="entry name" value="3-PHENYLPROPIONATE_CINNAMIC ACID DIOXYGENASE FERREDOXIN SUBUNIT"/>
    <property type="match status" value="1"/>
</dbReference>
<dbReference type="AlphaFoldDB" id="M0NL12"/>
<dbReference type="GO" id="GO:0046872">
    <property type="term" value="F:metal ion binding"/>
    <property type="evidence" value="ECO:0007669"/>
    <property type="project" value="UniProtKB-KW"/>
</dbReference>